<dbReference type="PROSITE" id="PS51736">
    <property type="entry name" value="RECOMBINASES_3"/>
    <property type="match status" value="1"/>
</dbReference>
<dbReference type="CDD" id="cd03768">
    <property type="entry name" value="SR_ResInv"/>
    <property type="match status" value="1"/>
</dbReference>
<accession>A0A2X1BFB5</accession>
<dbReference type="SMART" id="SM00857">
    <property type="entry name" value="Resolvase"/>
    <property type="match status" value="1"/>
</dbReference>
<evidence type="ECO:0000313" key="4">
    <source>
        <dbReference type="Proteomes" id="UP000251186"/>
    </source>
</evidence>
<dbReference type="InterPro" id="IPR050639">
    <property type="entry name" value="SSR_resolvase"/>
</dbReference>
<reference evidence="2 4" key="1">
    <citation type="submission" date="2018-06" db="EMBL/GenBank/DDBJ databases">
        <authorList>
            <consortium name="Pathogen Informatics"/>
            <person name="Doyle S."/>
        </authorList>
    </citation>
    <scope>NUCLEOTIDE SEQUENCE [LARGE SCALE GENOMIC DNA]</scope>
    <source>
        <strain evidence="2 4">NCTC11166</strain>
    </source>
</reference>
<dbReference type="SUPFAM" id="SSF53041">
    <property type="entry name" value="Resolvase-like"/>
    <property type="match status" value="1"/>
</dbReference>
<dbReference type="GO" id="GO:0000150">
    <property type="term" value="F:DNA strand exchange activity"/>
    <property type="evidence" value="ECO:0007669"/>
    <property type="project" value="InterPro"/>
</dbReference>
<dbReference type="Gene3D" id="3.40.50.1390">
    <property type="entry name" value="Resolvase, N-terminal catalytic domain"/>
    <property type="match status" value="1"/>
</dbReference>
<evidence type="ECO:0000259" key="1">
    <source>
        <dbReference type="PROSITE" id="PS51736"/>
    </source>
</evidence>
<dbReference type="EMBL" id="UAQP01000014">
    <property type="protein sequence ID" value="SPU55423.1"/>
    <property type="molecule type" value="Genomic_DNA"/>
</dbReference>
<dbReference type="PANTHER" id="PTHR30461:SF23">
    <property type="entry name" value="DNA RECOMBINASE-RELATED"/>
    <property type="match status" value="1"/>
</dbReference>
<feature type="domain" description="Resolvase/invertase-type recombinase catalytic" evidence="1">
    <location>
        <begin position="18"/>
        <end position="164"/>
    </location>
</feature>
<name>A0A2X1BFB5_BREVE</name>
<dbReference type="Proteomes" id="UP000251186">
    <property type="component" value="Unassembled WGS sequence"/>
</dbReference>
<dbReference type="PANTHER" id="PTHR30461">
    <property type="entry name" value="DNA-INVERTASE FROM LAMBDOID PROPHAGE"/>
    <property type="match status" value="1"/>
</dbReference>
<sequence>MRPLRSPNCNRRTPLTKRVAIYARVSTADKNQTVENQLRDLLAVAERQGWTVTATFTDEGISGVKGRDRRPGYDALLKGVARKDFEQIMAWSVDRLGRSLPDLVAFLNDIQSKNVDLYLHQQGLDTSTPSGRMMFQMLGVFAEFERAMIRERILAGLRRTTKKSGRKPMPDDRVEAIRKSLADGQGIRATARLHRASPMTVTAIKRSMESVPA</sequence>
<protein>
    <submittedName>
        <fullName evidence="2">DNA-invertase from lambdoid prophage Rac</fullName>
    </submittedName>
</protein>
<dbReference type="Pfam" id="PF00239">
    <property type="entry name" value="Resolvase"/>
    <property type="match status" value="1"/>
</dbReference>
<dbReference type="RefSeq" id="WP_258522585.1">
    <property type="nucleotide sequence ID" value="NZ_UAQP01000014.1"/>
</dbReference>
<organism evidence="2 4">
    <name type="scientific">Brevundimonas vesicularis</name>
    <name type="common">Pseudomonas vesicularis</name>
    <dbReference type="NCBI Taxonomy" id="41276"/>
    <lineage>
        <taxon>Bacteria</taxon>
        <taxon>Pseudomonadati</taxon>
        <taxon>Pseudomonadota</taxon>
        <taxon>Alphaproteobacteria</taxon>
        <taxon>Caulobacterales</taxon>
        <taxon>Caulobacteraceae</taxon>
        <taxon>Brevundimonas</taxon>
    </lineage>
</organism>
<dbReference type="EMBL" id="UAQP01000014">
    <property type="protein sequence ID" value="SPU55407.1"/>
    <property type="molecule type" value="Genomic_DNA"/>
</dbReference>
<dbReference type="GO" id="GO:0003677">
    <property type="term" value="F:DNA binding"/>
    <property type="evidence" value="ECO:0007669"/>
    <property type="project" value="InterPro"/>
</dbReference>
<dbReference type="InterPro" id="IPR006119">
    <property type="entry name" value="Resolv_N"/>
</dbReference>
<evidence type="ECO:0000313" key="3">
    <source>
        <dbReference type="EMBL" id="SPU55423.1"/>
    </source>
</evidence>
<dbReference type="InterPro" id="IPR036162">
    <property type="entry name" value="Resolvase-like_N_sf"/>
</dbReference>
<proteinExistence type="predicted"/>
<evidence type="ECO:0000313" key="2">
    <source>
        <dbReference type="EMBL" id="SPU55407.1"/>
    </source>
</evidence>
<dbReference type="AlphaFoldDB" id="A0A2X1BFB5"/>
<gene>
    <name evidence="2" type="primary">pinR_1</name>
    <name evidence="3" type="synonym">pinR_2</name>
    <name evidence="2" type="ORF">NCTC11166_02804</name>
    <name evidence="3" type="ORF">NCTC11166_02820</name>
</gene>